<dbReference type="Proteomes" id="UP000189004">
    <property type="component" value="Unassembled WGS sequence"/>
</dbReference>
<evidence type="ECO:0000313" key="7">
    <source>
        <dbReference type="EMBL" id="OOC56077.1"/>
    </source>
</evidence>
<gene>
    <name evidence="7" type="ORF">NOSIN_21450</name>
</gene>
<dbReference type="GO" id="GO:0005524">
    <property type="term" value="F:ATP binding"/>
    <property type="evidence" value="ECO:0007669"/>
    <property type="project" value="UniProtKB-KW"/>
</dbReference>
<feature type="domain" description="ABC transporter" evidence="6">
    <location>
        <begin position="37"/>
        <end position="289"/>
    </location>
</feature>
<dbReference type="InterPro" id="IPR003593">
    <property type="entry name" value="AAA+_ATPase"/>
</dbReference>
<evidence type="ECO:0000256" key="3">
    <source>
        <dbReference type="ARBA" id="ARBA00022741"/>
    </source>
</evidence>
<accession>A0A1V3C5N4</accession>
<dbReference type="EMBL" id="MCOK01000001">
    <property type="protein sequence ID" value="OOC56077.1"/>
    <property type="molecule type" value="Genomic_DNA"/>
</dbReference>
<evidence type="ECO:0000256" key="1">
    <source>
        <dbReference type="ARBA" id="ARBA00005417"/>
    </source>
</evidence>
<feature type="region of interest" description="Disordered" evidence="5">
    <location>
        <begin position="363"/>
        <end position="390"/>
    </location>
</feature>
<dbReference type="OrthoDB" id="2986442at2"/>
<dbReference type="CDD" id="cd03257">
    <property type="entry name" value="ABC_NikE_OppD_transporters"/>
    <property type="match status" value="1"/>
</dbReference>
<evidence type="ECO:0000256" key="4">
    <source>
        <dbReference type="ARBA" id="ARBA00022840"/>
    </source>
</evidence>
<dbReference type="InterPro" id="IPR003439">
    <property type="entry name" value="ABC_transporter-like_ATP-bd"/>
</dbReference>
<dbReference type="FunFam" id="3.40.50.300:FF:000016">
    <property type="entry name" value="Oligopeptide ABC transporter ATP-binding component"/>
    <property type="match status" value="1"/>
</dbReference>
<keyword evidence="2" id="KW-0813">Transport</keyword>
<dbReference type="InterPro" id="IPR013563">
    <property type="entry name" value="Oligopep_ABC_C"/>
</dbReference>
<dbReference type="PANTHER" id="PTHR43776">
    <property type="entry name" value="TRANSPORT ATP-BINDING PROTEIN"/>
    <property type="match status" value="1"/>
</dbReference>
<dbReference type="InterPro" id="IPR017871">
    <property type="entry name" value="ABC_transporter-like_CS"/>
</dbReference>
<feature type="compositionally biased region" description="Basic and acidic residues" evidence="5">
    <location>
        <begin position="378"/>
        <end position="390"/>
    </location>
</feature>
<dbReference type="PROSITE" id="PS50893">
    <property type="entry name" value="ABC_TRANSPORTER_2"/>
    <property type="match status" value="1"/>
</dbReference>
<dbReference type="PROSITE" id="PS00211">
    <property type="entry name" value="ABC_TRANSPORTER_1"/>
    <property type="match status" value="1"/>
</dbReference>
<evidence type="ECO:0000256" key="5">
    <source>
        <dbReference type="SAM" id="MobiDB-lite"/>
    </source>
</evidence>
<comment type="caution">
    <text evidence="7">The sequence shown here is derived from an EMBL/GenBank/DDBJ whole genome shotgun (WGS) entry which is preliminary data.</text>
</comment>
<dbReference type="SMART" id="SM00382">
    <property type="entry name" value="AAA"/>
    <property type="match status" value="1"/>
</dbReference>
<feature type="region of interest" description="Disordered" evidence="5">
    <location>
        <begin position="1"/>
        <end position="33"/>
    </location>
</feature>
<keyword evidence="3" id="KW-0547">Nucleotide-binding</keyword>
<dbReference type="AlphaFoldDB" id="A0A1V3C5N4"/>
<organism evidence="7 8">
    <name type="scientific">Nocardiopsis sinuspersici</name>
    <dbReference type="NCBI Taxonomy" id="501010"/>
    <lineage>
        <taxon>Bacteria</taxon>
        <taxon>Bacillati</taxon>
        <taxon>Actinomycetota</taxon>
        <taxon>Actinomycetes</taxon>
        <taxon>Streptosporangiales</taxon>
        <taxon>Nocardiopsidaceae</taxon>
        <taxon>Nocardiopsis</taxon>
    </lineage>
</organism>
<proteinExistence type="inferred from homology"/>
<sequence length="390" mass="42271">MPTETPAGPQAPAPTGPSGAPAPETPAGARTEPVLSVRGLEVNYPVRGRSRRGPRHVRAVAGVDLDVYEGETLGLVGESGCGKTTLGSSIMRARPEASGSIRYRASDGRVLEALNLSGGDSAAYQREVRMVFQDPHSSLNPRMTLRDIVGEPLRMLLGLRGEELEARVREVMERVGMHPDHMRRYPHAFSGGQRQRAAIARALVPGPRLVVADEAVSALDTSVRSQILNLLQDLQDELGLTYLFVSHDLSVVEHVCDRVAVMYLGRIVEVAPTDDLFDRPLHPYTESLISAVPIPDPRLRGSRERVRLVGEVPDPSQPPPGCPFHPRCRYATDLCATEEPATRETAPGRTVACHHAEELDLLGITGPGATNTNPPARATREPPTKQEKNP</sequence>
<name>A0A1V3C5N4_9ACTN</name>
<feature type="compositionally biased region" description="Low complexity" evidence="5">
    <location>
        <begin position="16"/>
        <end position="33"/>
    </location>
</feature>
<evidence type="ECO:0000259" key="6">
    <source>
        <dbReference type="PROSITE" id="PS50893"/>
    </source>
</evidence>
<keyword evidence="4 7" id="KW-0067">ATP-binding</keyword>
<dbReference type="STRING" id="501010.NOSIN_21450"/>
<dbReference type="PANTHER" id="PTHR43776:SF7">
    <property type="entry name" value="D,D-DIPEPTIDE TRANSPORT ATP-BINDING PROTEIN DDPF-RELATED"/>
    <property type="match status" value="1"/>
</dbReference>
<dbReference type="SUPFAM" id="SSF52540">
    <property type="entry name" value="P-loop containing nucleoside triphosphate hydrolases"/>
    <property type="match status" value="1"/>
</dbReference>
<dbReference type="NCBIfam" id="TIGR01727">
    <property type="entry name" value="oligo_HPY"/>
    <property type="match status" value="1"/>
</dbReference>
<dbReference type="RefSeq" id="WP_077692513.1">
    <property type="nucleotide sequence ID" value="NZ_MCOK01000001.1"/>
</dbReference>
<reference evidence="8" key="1">
    <citation type="submission" date="2016-08" db="EMBL/GenBank/DDBJ databases">
        <authorList>
            <person name="Tokovenko B."/>
            <person name="Kalinowski J."/>
        </authorList>
    </citation>
    <scope>NUCLEOTIDE SEQUENCE [LARGE SCALE GENOMIC DNA]</scope>
    <source>
        <strain evidence="8">UTMC102</strain>
    </source>
</reference>
<dbReference type="GO" id="GO:0015833">
    <property type="term" value="P:peptide transport"/>
    <property type="evidence" value="ECO:0007669"/>
    <property type="project" value="InterPro"/>
</dbReference>
<dbReference type="GO" id="GO:0016887">
    <property type="term" value="F:ATP hydrolysis activity"/>
    <property type="evidence" value="ECO:0007669"/>
    <property type="project" value="InterPro"/>
</dbReference>
<dbReference type="GO" id="GO:0055085">
    <property type="term" value="P:transmembrane transport"/>
    <property type="evidence" value="ECO:0007669"/>
    <property type="project" value="UniProtKB-ARBA"/>
</dbReference>
<dbReference type="InterPro" id="IPR027417">
    <property type="entry name" value="P-loop_NTPase"/>
</dbReference>
<dbReference type="Pfam" id="PF08352">
    <property type="entry name" value="oligo_HPY"/>
    <property type="match status" value="1"/>
</dbReference>
<evidence type="ECO:0000256" key="2">
    <source>
        <dbReference type="ARBA" id="ARBA00022448"/>
    </source>
</evidence>
<comment type="similarity">
    <text evidence="1">Belongs to the ABC transporter superfamily.</text>
</comment>
<evidence type="ECO:0000313" key="8">
    <source>
        <dbReference type="Proteomes" id="UP000189004"/>
    </source>
</evidence>
<dbReference type="InterPro" id="IPR050319">
    <property type="entry name" value="ABC_transp_ATP-bind"/>
</dbReference>
<keyword evidence="8" id="KW-1185">Reference proteome</keyword>
<protein>
    <submittedName>
        <fullName evidence="7">Peptide ABC transporter ATP-binding protein</fullName>
    </submittedName>
</protein>
<dbReference type="Pfam" id="PF00005">
    <property type="entry name" value="ABC_tran"/>
    <property type="match status" value="1"/>
</dbReference>
<dbReference type="Gene3D" id="3.40.50.300">
    <property type="entry name" value="P-loop containing nucleotide triphosphate hydrolases"/>
    <property type="match status" value="1"/>
</dbReference>